<evidence type="ECO:0000313" key="13">
    <source>
        <dbReference type="Proteomes" id="UP000317716"/>
    </source>
</evidence>
<dbReference type="Gene3D" id="3.30.70.100">
    <property type="match status" value="1"/>
</dbReference>
<proteinExistence type="inferred from homology"/>
<feature type="region of interest" description="Disordered" evidence="7">
    <location>
        <begin position="29"/>
        <end position="59"/>
    </location>
</feature>
<comment type="caution">
    <text evidence="12">The sequence shown here is derived from an EMBL/GenBank/DDBJ whole genome shotgun (WGS) entry which is preliminary data.</text>
</comment>
<dbReference type="Gene3D" id="1.10.287.1260">
    <property type="match status" value="1"/>
</dbReference>
<dbReference type="Pfam" id="PF21082">
    <property type="entry name" value="MS_channel_3rd"/>
    <property type="match status" value="1"/>
</dbReference>
<dbReference type="SUPFAM" id="SSF50182">
    <property type="entry name" value="Sm-like ribonucleoproteins"/>
    <property type="match status" value="1"/>
</dbReference>
<evidence type="ECO:0000259" key="11">
    <source>
        <dbReference type="Pfam" id="PF21082"/>
    </source>
</evidence>
<evidence type="ECO:0000313" key="12">
    <source>
        <dbReference type="EMBL" id="TMQ57721.1"/>
    </source>
</evidence>
<feature type="transmembrane region" description="Helical" evidence="8">
    <location>
        <begin position="197"/>
        <end position="220"/>
    </location>
</feature>
<dbReference type="PANTHER" id="PTHR30221">
    <property type="entry name" value="SMALL-CONDUCTANCE MECHANOSENSITIVE CHANNEL"/>
    <property type="match status" value="1"/>
</dbReference>
<feature type="domain" description="Mechanosensitive ion channel MscS C-terminal" evidence="11">
    <location>
        <begin position="483"/>
        <end position="564"/>
    </location>
</feature>
<dbReference type="InterPro" id="IPR006685">
    <property type="entry name" value="MscS_channel_2nd"/>
</dbReference>
<feature type="chain" id="PRO_5021709105" evidence="9">
    <location>
        <begin position="23"/>
        <end position="601"/>
    </location>
</feature>
<sequence length="601" mass="63767">MGGGACSPATFAVLLAVLIAGARGAGGDSLGTADSSASARAHPPSSAGAAESAATGVADGAGSAADMARGLAPQPADERADSETVAPARVAVPVFLGGKQIFVVRSARSGLEPAARAAAIRGRLDAAVRDPDTPADSVRMRRTPEGIEARLGRHYLWTITPGDIEGTSLLELARFVTELPPAVTKGILRERAERSPLGLLIAVLSSLGITLVALVLFRLLMAASRRWRAFLDRTLPRFLGGVRVGTFEVLSQGQLTGVFGGILVRLDLVVGLFLLYGYLTAVFSLFPSSQGWSWLLLSFARDELVAAARAVGSALPGLLVLAAILVLFRWLMGISDRFFDAVDAGTLEVGWAPQELARPTKKIVRILLWVCAAAVAYPYIPGSQSKAVQGVSILLGVMVSLGSSGPVGNVIAGIVLTYSRSFAIGDRVRIGEHLGDVVSLGYFATKLRSPRNEEITLPNGQVAAQPIVNFTRLAGKAGLVLHTQVTIGYGAEWKTVHGLLIEAAGRVEGVEREPEPWVFQRSLNDYHITYEICCVTRESHQQLLLYSRLHEEIQDAFARAGVEILSPAYSSLRDANAPVLPDEPKGPRAEPGGFRIRPRDA</sequence>
<keyword evidence="5 8" id="KW-1133">Transmembrane helix</keyword>
<dbReference type="InterPro" id="IPR049278">
    <property type="entry name" value="MS_channel_C"/>
</dbReference>
<feature type="region of interest" description="Disordered" evidence="7">
    <location>
        <begin position="576"/>
        <end position="601"/>
    </location>
</feature>
<dbReference type="InterPro" id="IPR010920">
    <property type="entry name" value="LSM_dom_sf"/>
</dbReference>
<feature type="transmembrane region" description="Helical" evidence="8">
    <location>
        <begin position="363"/>
        <end position="380"/>
    </location>
</feature>
<keyword evidence="4 8" id="KW-0812">Transmembrane</keyword>
<evidence type="ECO:0000259" key="10">
    <source>
        <dbReference type="Pfam" id="PF00924"/>
    </source>
</evidence>
<evidence type="ECO:0000256" key="8">
    <source>
        <dbReference type="SAM" id="Phobius"/>
    </source>
</evidence>
<comment type="similarity">
    <text evidence="2">Belongs to the MscS (TC 1.A.23) family.</text>
</comment>
<evidence type="ECO:0000256" key="4">
    <source>
        <dbReference type="ARBA" id="ARBA00022692"/>
    </source>
</evidence>
<evidence type="ECO:0000256" key="7">
    <source>
        <dbReference type="SAM" id="MobiDB-lite"/>
    </source>
</evidence>
<dbReference type="InterPro" id="IPR045275">
    <property type="entry name" value="MscS_archaea/bacteria_type"/>
</dbReference>
<keyword evidence="9" id="KW-0732">Signal</keyword>
<dbReference type="Proteomes" id="UP000317716">
    <property type="component" value="Unassembled WGS sequence"/>
</dbReference>
<feature type="transmembrane region" description="Helical" evidence="8">
    <location>
        <begin position="268"/>
        <end position="286"/>
    </location>
</feature>
<evidence type="ECO:0000256" key="2">
    <source>
        <dbReference type="ARBA" id="ARBA00008017"/>
    </source>
</evidence>
<dbReference type="AlphaFoldDB" id="A0A538T262"/>
<feature type="region of interest" description="Disordered" evidence="7">
    <location>
        <begin position="65"/>
        <end position="84"/>
    </location>
</feature>
<evidence type="ECO:0000256" key="9">
    <source>
        <dbReference type="SAM" id="SignalP"/>
    </source>
</evidence>
<evidence type="ECO:0000256" key="6">
    <source>
        <dbReference type="ARBA" id="ARBA00023136"/>
    </source>
</evidence>
<reference evidence="12 13" key="1">
    <citation type="journal article" date="2019" name="Nat. Microbiol.">
        <title>Mediterranean grassland soil C-N compound turnover is dependent on rainfall and depth, and is mediated by genomically divergent microorganisms.</title>
        <authorList>
            <person name="Diamond S."/>
            <person name="Andeer P.F."/>
            <person name="Li Z."/>
            <person name="Crits-Christoph A."/>
            <person name="Burstein D."/>
            <person name="Anantharaman K."/>
            <person name="Lane K.R."/>
            <person name="Thomas B.C."/>
            <person name="Pan C."/>
            <person name="Northen T.R."/>
            <person name="Banfield J.F."/>
        </authorList>
    </citation>
    <scope>NUCLEOTIDE SEQUENCE [LARGE SCALE GENOMIC DNA]</scope>
    <source>
        <strain evidence="12">WS_2</strain>
    </source>
</reference>
<evidence type="ECO:0000256" key="3">
    <source>
        <dbReference type="ARBA" id="ARBA00022475"/>
    </source>
</evidence>
<keyword evidence="6 8" id="KW-0472">Membrane</keyword>
<dbReference type="GO" id="GO:0005886">
    <property type="term" value="C:plasma membrane"/>
    <property type="evidence" value="ECO:0007669"/>
    <property type="project" value="UniProtKB-SubCell"/>
</dbReference>
<feature type="compositionally biased region" description="Low complexity" evidence="7">
    <location>
        <begin position="33"/>
        <end position="59"/>
    </location>
</feature>
<dbReference type="GO" id="GO:0008381">
    <property type="term" value="F:mechanosensitive monoatomic ion channel activity"/>
    <property type="evidence" value="ECO:0007669"/>
    <property type="project" value="InterPro"/>
</dbReference>
<protein>
    <submittedName>
        <fullName evidence="12">Mechanosensitive ion channel family protein</fullName>
    </submittedName>
</protein>
<keyword evidence="3" id="KW-1003">Cell membrane</keyword>
<accession>A0A538T262</accession>
<dbReference type="InterPro" id="IPR011066">
    <property type="entry name" value="MscS_channel_C_sf"/>
</dbReference>
<dbReference type="PANTHER" id="PTHR30221:SF18">
    <property type="entry name" value="SLL0590 PROTEIN"/>
    <property type="match status" value="1"/>
</dbReference>
<dbReference type="InterPro" id="IPR023408">
    <property type="entry name" value="MscS_beta-dom_sf"/>
</dbReference>
<feature type="signal peptide" evidence="9">
    <location>
        <begin position="1"/>
        <end position="22"/>
    </location>
</feature>
<evidence type="ECO:0000256" key="1">
    <source>
        <dbReference type="ARBA" id="ARBA00004651"/>
    </source>
</evidence>
<comment type="subcellular location">
    <subcellularLocation>
        <location evidence="1">Cell membrane</location>
        <topology evidence="1">Multi-pass membrane protein</topology>
    </subcellularLocation>
</comment>
<organism evidence="12 13">
    <name type="scientific">Eiseniibacteriota bacterium</name>
    <dbReference type="NCBI Taxonomy" id="2212470"/>
    <lineage>
        <taxon>Bacteria</taxon>
        <taxon>Candidatus Eiseniibacteriota</taxon>
    </lineage>
</organism>
<gene>
    <name evidence="12" type="ORF">E6K72_03435</name>
</gene>
<evidence type="ECO:0000256" key="5">
    <source>
        <dbReference type="ARBA" id="ARBA00022989"/>
    </source>
</evidence>
<feature type="transmembrane region" description="Helical" evidence="8">
    <location>
        <begin position="392"/>
        <end position="419"/>
    </location>
</feature>
<feature type="transmembrane region" description="Helical" evidence="8">
    <location>
        <begin position="306"/>
        <end position="328"/>
    </location>
</feature>
<dbReference type="EMBL" id="VBOS01000110">
    <property type="protein sequence ID" value="TMQ57721.1"/>
    <property type="molecule type" value="Genomic_DNA"/>
</dbReference>
<dbReference type="Pfam" id="PF00924">
    <property type="entry name" value="MS_channel_2nd"/>
    <property type="match status" value="1"/>
</dbReference>
<dbReference type="Gene3D" id="2.30.30.60">
    <property type="match status" value="1"/>
</dbReference>
<feature type="domain" description="Mechanosensitive ion channel MscS" evidence="10">
    <location>
        <begin position="406"/>
        <end position="472"/>
    </location>
</feature>
<dbReference type="SUPFAM" id="SSF82689">
    <property type="entry name" value="Mechanosensitive channel protein MscS (YggB), C-terminal domain"/>
    <property type="match status" value="1"/>
</dbReference>
<name>A0A538T262_UNCEI</name>